<organism evidence="1 2">
    <name type="scientific">Diploptera punctata</name>
    <name type="common">Pacific beetle cockroach</name>
    <dbReference type="NCBI Taxonomy" id="6984"/>
    <lineage>
        <taxon>Eukaryota</taxon>
        <taxon>Metazoa</taxon>
        <taxon>Ecdysozoa</taxon>
        <taxon>Arthropoda</taxon>
        <taxon>Hexapoda</taxon>
        <taxon>Insecta</taxon>
        <taxon>Pterygota</taxon>
        <taxon>Neoptera</taxon>
        <taxon>Polyneoptera</taxon>
        <taxon>Dictyoptera</taxon>
        <taxon>Blattodea</taxon>
        <taxon>Blaberoidea</taxon>
        <taxon>Blaberidae</taxon>
        <taxon>Diplopterinae</taxon>
        <taxon>Diploptera</taxon>
    </lineage>
</organism>
<dbReference type="AlphaFoldDB" id="A0AAD8A071"/>
<proteinExistence type="predicted"/>
<feature type="non-terminal residue" evidence="1">
    <location>
        <position position="1"/>
    </location>
</feature>
<keyword evidence="2" id="KW-1185">Reference proteome</keyword>
<gene>
    <name evidence="1" type="ORF">L9F63_016799</name>
</gene>
<dbReference type="Proteomes" id="UP001233999">
    <property type="component" value="Unassembled WGS sequence"/>
</dbReference>
<name>A0AAD8A071_DIPPU</name>
<sequence length="55" mass="6273">FCLCIYTRNPGLFNIVNNQEKLLKSRVSVNLPSELDQAIAFVTRIDYPDEVNSIT</sequence>
<reference evidence="1" key="2">
    <citation type="submission" date="2023-05" db="EMBL/GenBank/DDBJ databases">
        <authorList>
            <person name="Fouks B."/>
        </authorList>
    </citation>
    <scope>NUCLEOTIDE SEQUENCE</scope>
    <source>
        <strain evidence="1">Stay&amp;Tobe</strain>
        <tissue evidence="1">Testes</tissue>
    </source>
</reference>
<reference evidence="1" key="1">
    <citation type="journal article" date="2023" name="IScience">
        <title>Live-bearing cockroach genome reveals convergent evolutionary mechanisms linked to viviparity in insects and beyond.</title>
        <authorList>
            <person name="Fouks B."/>
            <person name="Harrison M.C."/>
            <person name="Mikhailova A.A."/>
            <person name="Marchal E."/>
            <person name="English S."/>
            <person name="Carruthers M."/>
            <person name="Jennings E.C."/>
            <person name="Chiamaka E.L."/>
            <person name="Frigard R.A."/>
            <person name="Pippel M."/>
            <person name="Attardo G.M."/>
            <person name="Benoit J.B."/>
            <person name="Bornberg-Bauer E."/>
            <person name="Tobe S.S."/>
        </authorList>
    </citation>
    <scope>NUCLEOTIDE SEQUENCE</scope>
    <source>
        <strain evidence="1">Stay&amp;Tobe</strain>
    </source>
</reference>
<comment type="caution">
    <text evidence="1">The sequence shown here is derived from an EMBL/GenBank/DDBJ whole genome shotgun (WGS) entry which is preliminary data.</text>
</comment>
<accession>A0AAD8A071</accession>
<protein>
    <submittedName>
        <fullName evidence="1">Uncharacterized protein</fullName>
    </submittedName>
</protein>
<evidence type="ECO:0000313" key="2">
    <source>
        <dbReference type="Proteomes" id="UP001233999"/>
    </source>
</evidence>
<dbReference type="EMBL" id="JASPKZ010004567">
    <property type="protein sequence ID" value="KAJ9590079.1"/>
    <property type="molecule type" value="Genomic_DNA"/>
</dbReference>
<evidence type="ECO:0000313" key="1">
    <source>
        <dbReference type="EMBL" id="KAJ9590079.1"/>
    </source>
</evidence>
<feature type="non-terminal residue" evidence="1">
    <location>
        <position position="55"/>
    </location>
</feature>